<evidence type="ECO:0000259" key="2">
    <source>
        <dbReference type="Pfam" id="PF01326"/>
    </source>
</evidence>
<dbReference type="InterPro" id="IPR002192">
    <property type="entry name" value="PPDK_AMP/ATP-bd"/>
</dbReference>
<dbReference type="EMBL" id="BAAACG010000010">
    <property type="protein sequence ID" value="GAA0741415.1"/>
    <property type="molecule type" value="Genomic_DNA"/>
</dbReference>
<sequence>MIYQFNCGKVPEVNIVGGKGKALLETTGAGLPVPNGFILSVNFFKPWIKILKNTIEWKEMLKNVTVENCTRVQDLIKNLKPNKVQLDAFNDAMKQVKGDVFAVRSSSPEEDLEDTSFAGMYETLLGIKRDDVLNSSREIFKSCFDFRVMEYKSFHNLNLENTSIAVVIQTQIFSEISGVGFSINPINNAYDETFINASFGLGEMVVSGLITPDTYIIDVVKRKIIHKEIGDKKTKFRVSPNGGIEEIAVKNKKEQALTDKQINEVSSLIKMCERFYNKPIDIEWAYNKGILYLLQARPITTYFPIFDELMTKPGEEKLLYIDILTITQGFNDSLSVLGTDIWGEIVRESGGRVLNCTGNGTAPVINGRQYFNIFYLYKALGKAIGNGYMFGHDASAKKMMNNIDLSQYELTHYPDTIKGAKWNMLKMGLKFAPPAINAVFMNYESQISKYMNIYKTALSHTKDYTPKTKFDQTISLAIKDIGTVVSASGLLMAGLSASSKLKKMFKNTDVEVELAALGMELRGNPTSEMGHMQFKIASSKEFIKTKSAEEFVVNIENNTYSKEFMKLYHDFIERHGARTFKEIDIASPRASDDLHKLYHRLKEINIYDSQIQKVKAKKEKAYNSLLKIANENGFGKKYKKQVEIYQSTFGYREYIKYSTVNFIANLRRIALLIAKDFVKATRLDNVNQIFDLHITDIVEAQNNNSIDLRARIEENLIPYRKTKNVKDWPIMFDSRGKIYRPVLEVKDGDYVGMSISPGKYIGKAKVLASPYEKTLEAGEILVTKSTEPSWTPIFINASAVVMEVGGPLQHGGIIAREYGIPCVSGLSGIVDIIKDGDMLEVDGTSGVVRIL</sequence>
<dbReference type="InterPro" id="IPR036637">
    <property type="entry name" value="Phosphohistidine_dom_sf"/>
</dbReference>
<dbReference type="InterPro" id="IPR051549">
    <property type="entry name" value="PEP_Utilizing_Enz"/>
</dbReference>
<dbReference type="Pfam" id="PF00391">
    <property type="entry name" value="PEP-utilizers"/>
    <property type="match status" value="1"/>
</dbReference>
<evidence type="ECO:0000313" key="4">
    <source>
        <dbReference type="Proteomes" id="UP001501510"/>
    </source>
</evidence>
<proteinExistence type="predicted"/>
<feature type="domain" description="Pyruvate phosphate dikinase AMP/ATP-binding" evidence="2">
    <location>
        <begin position="14"/>
        <end position="301"/>
    </location>
</feature>
<evidence type="ECO:0000259" key="1">
    <source>
        <dbReference type="Pfam" id="PF00391"/>
    </source>
</evidence>
<dbReference type="SUPFAM" id="SSF52009">
    <property type="entry name" value="Phosphohistidine domain"/>
    <property type="match status" value="1"/>
</dbReference>
<gene>
    <name evidence="3" type="ORF">GCM10008906_22500</name>
</gene>
<dbReference type="RefSeq" id="WP_343761686.1">
    <property type="nucleotide sequence ID" value="NZ_BAAACG010000010.1"/>
</dbReference>
<organism evidence="3 4">
    <name type="scientific">Clostridium oceanicum</name>
    <dbReference type="NCBI Taxonomy" id="1543"/>
    <lineage>
        <taxon>Bacteria</taxon>
        <taxon>Bacillati</taxon>
        <taxon>Bacillota</taxon>
        <taxon>Clostridia</taxon>
        <taxon>Eubacteriales</taxon>
        <taxon>Clostridiaceae</taxon>
        <taxon>Clostridium</taxon>
    </lineage>
</organism>
<protein>
    <submittedName>
        <fullName evidence="3">PEP/pyruvate-binding domain-containing protein</fullName>
    </submittedName>
</protein>
<evidence type="ECO:0000313" key="3">
    <source>
        <dbReference type="EMBL" id="GAA0741415.1"/>
    </source>
</evidence>
<dbReference type="Proteomes" id="UP001501510">
    <property type="component" value="Unassembled WGS sequence"/>
</dbReference>
<dbReference type="Gene3D" id="3.50.30.10">
    <property type="entry name" value="Phosphohistidine domain"/>
    <property type="match status" value="1"/>
</dbReference>
<dbReference type="InterPro" id="IPR013815">
    <property type="entry name" value="ATP_grasp_subdomain_1"/>
</dbReference>
<accession>A0ABN1JK23</accession>
<keyword evidence="4" id="KW-1185">Reference proteome</keyword>
<dbReference type="Gene3D" id="3.30.1490.20">
    <property type="entry name" value="ATP-grasp fold, A domain"/>
    <property type="match status" value="1"/>
</dbReference>
<dbReference type="PANTHER" id="PTHR43615">
    <property type="entry name" value="PHOSPHOENOLPYRUVATE SYNTHASE-RELATED"/>
    <property type="match status" value="1"/>
</dbReference>
<comment type="caution">
    <text evidence="3">The sequence shown here is derived from an EMBL/GenBank/DDBJ whole genome shotgun (WGS) entry which is preliminary data.</text>
</comment>
<reference evidence="3 4" key="1">
    <citation type="journal article" date="2019" name="Int. J. Syst. Evol. Microbiol.">
        <title>The Global Catalogue of Microorganisms (GCM) 10K type strain sequencing project: providing services to taxonomists for standard genome sequencing and annotation.</title>
        <authorList>
            <consortium name="The Broad Institute Genomics Platform"/>
            <consortium name="The Broad Institute Genome Sequencing Center for Infectious Disease"/>
            <person name="Wu L."/>
            <person name="Ma J."/>
        </authorList>
    </citation>
    <scope>NUCLEOTIDE SEQUENCE [LARGE SCALE GENOMIC DNA]</scope>
    <source>
        <strain evidence="3 4">JCM 1407</strain>
    </source>
</reference>
<dbReference type="PANTHER" id="PTHR43615:SF1">
    <property type="entry name" value="PPDK_N DOMAIN-CONTAINING PROTEIN"/>
    <property type="match status" value="1"/>
</dbReference>
<name>A0ABN1JK23_9CLOT</name>
<dbReference type="InterPro" id="IPR008279">
    <property type="entry name" value="PEP-util_enz_mobile_dom"/>
</dbReference>
<dbReference type="Gene3D" id="3.30.470.20">
    <property type="entry name" value="ATP-grasp fold, B domain"/>
    <property type="match status" value="1"/>
</dbReference>
<feature type="domain" description="PEP-utilising enzyme mobile" evidence="1">
    <location>
        <begin position="776"/>
        <end position="846"/>
    </location>
</feature>
<dbReference type="Pfam" id="PF01326">
    <property type="entry name" value="PPDK_N"/>
    <property type="match status" value="1"/>
</dbReference>
<dbReference type="SUPFAM" id="SSF56059">
    <property type="entry name" value="Glutathione synthetase ATP-binding domain-like"/>
    <property type="match status" value="1"/>
</dbReference>